<dbReference type="HAMAP" id="MF_01113">
    <property type="entry name" value="DNApol_IV"/>
    <property type="match status" value="1"/>
</dbReference>
<dbReference type="AlphaFoldDB" id="A0A3M8AVJ0"/>
<dbReference type="Gene3D" id="1.10.150.20">
    <property type="entry name" value="5' to 3' exonuclease, C-terminal subdomain"/>
    <property type="match status" value="1"/>
</dbReference>
<evidence type="ECO:0000256" key="1">
    <source>
        <dbReference type="ARBA" id="ARBA00010945"/>
    </source>
</evidence>
<dbReference type="SUPFAM" id="SSF100879">
    <property type="entry name" value="Lesion bypass DNA polymerase (Y-family), little finger domain"/>
    <property type="match status" value="1"/>
</dbReference>
<accession>A0A3M8AVJ0</accession>
<dbReference type="PROSITE" id="PS50173">
    <property type="entry name" value="UMUC"/>
    <property type="match status" value="1"/>
</dbReference>
<dbReference type="Pfam" id="PF11799">
    <property type="entry name" value="IMS_C"/>
    <property type="match status" value="1"/>
</dbReference>
<keyword evidence="2" id="KW-0515">Mutator protein</keyword>
<keyword evidence="2" id="KW-0808">Transferase</keyword>
<dbReference type="PANTHER" id="PTHR11076:SF35">
    <property type="entry name" value="DNA REPAIR PROTEIN HOMOLOG YOBH"/>
    <property type="match status" value="1"/>
</dbReference>
<dbReference type="Pfam" id="PF00817">
    <property type="entry name" value="IMS"/>
    <property type="match status" value="1"/>
</dbReference>
<dbReference type="Proteomes" id="UP000268829">
    <property type="component" value="Unassembled WGS sequence"/>
</dbReference>
<comment type="cofactor">
    <cofactor evidence="2">
        <name>Mg(2+)</name>
        <dbReference type="ChEBI" id="CHEBI:18420"/>
    </cofactor>
    <text evidence="2">Binds 2 magnesium ions per subunit.</text>
</comment>
<evidence type="ECO:0000256" key="2">
    <source>
        <dbReference type="HAMAP-Rule" id="MF_01113"/>
    </source>
</evidence>
<dbReference type="InterPro" id="IPR017961">
    <property type="entry name" value="DNA_pol_Y-fam_little_finger"/>
</dbReference>
<keyword evidence="2" id="KW-0460">Magnesium</keyword>
<protein>
    <recommendedName>
        <fullName evidence="2">DNA polymerase IV</fullName>
        <shortName evidence="2">Pol IV</shortName>
        <ecNumber evidence="2">2.7.7.7</ecNumber>
    </recommendedName>
</protein>
<dbReference type="CDD" id="cd01700">
    <property type="entry name" value="PolY_Pol_V_umuC"/>
    <property type="match status" value="1"/>
</dbReference>
<dbReference type="GO" id="GO:0006261">
    <property type="term" value="P:DNA-templated DNA replication"/>
    <property type="evidence" value="ECO:0007669"/>
    <property type="project" value="UniProtKB-UniRule"/>
</dbReference>
<dbReference type="Gene3D" id="3.30.70.270">
    <property type="match status" value="1"/>
</dbReference>
<evidence type="ECO:0000259" key="3">
    <source>
        <dbReference type="PROSITE" id="PS50173"/>
    </source>
</evidence>
<dbReference type="InterPro" id="IPR001126">
    <property type="entry name" value="UmuC"/>
</dbReference>
<dbReference type="GO" id="GO:0009432">
    <property type="term" value="P:SOS response"/>
    <property type="evidence" value="ECO:0007669"/>
    <property type="project" value="TreeGrafter"/>
</dbReference>
<keyword evidence="2" id="KW-0235">DNA replication</keyword>
<keyword evidence="2" id="KW-0548">Nucleotidyltransferase</keyword>
<dbReference type="Gene3D" id="3.30.1490.100">
    <property type="entry name" value="DNA polymerase, Y-family, little finger domain"/>
    <property type="match status" value="1"/>
</dbReference>
<dbReference type="InterPro" id="IPR043502">
    <property type="entry name" value="DNA/RNA_pol_sf"/>
</dbReference>
<comment type="catalytic activity">
    <reaction evidence="2">
        <text>DNA(n) + a 2'-deoxyribonucleoside 5'-triphosphate = DNA(n+1) + diphosphate</text>
        <dbReference type="Rhea" id="RHEA:22508"/>
        <dbReference type="Rhea" id="RHEA-COMP:17339"/>
        <dbReference type="Rhea" id="RHEA-COMP:17340"/>
        <dbReference type="ChEBI" id="CHEBI:33019"/>
        <dbReference type="ChEBI" id="CHEBI:61560"/>
        <dbReference type="ChEBI" id="CHEBI:173112"/>
        <dbReference type="EC" id="2.7.7.7"/>
    </reaction>
</comment>
<dbReference type="NCBIfam" id="NF002848">
    <property type="entry name" value="PRK03103.1"/>
    <property type="match status" value="1"/>
</dbReference>
<keyword evidence="2" id="KW-0234">DNA repair</keyword>
<keyword evidence="2" id="KW-0238">DNA-binding</keyword>
<feature type="binding site" evidence="2">
    <location>
        <position position="109"/>
    </location>
    <ligand>
        <name>Mg(2+)</name>
        <dbReference type="ChEBI" id="CHEBI:18420"/>
    </ligand>
</feature>
<keyword evidence="2" id="KW-0963">Cytoplasm</keyword>
<feature type="binding site" evidence="2">
    <location>
        <position position="13"/>
    </location>
    <ligand>
        <name>Mg(2+)</name>
        <dbReference type="ChEBI" id="CHEBI:18420"/>
    </ligand>
</feature>
<keyword evidence="5" id="KW-1185">Reference proteome</keyword>
<feature type="domain" description="UmuC" evidence="3">
    <location>
        <begin position="9"/>
        <end position="195"/>
    </location>
</feature>
<dbReference type="GO" id="GO:0042276">
    <property type="term" value="P:error-prone translesion synthesis"/>
    <property type="evidence" value="ECO:0007669"/>
    <property type="project" value="TreeGrafter"/>
</dbReference>
<dbReference type="SUPFAM" id="SSF56672">
    <property type="entry name" value="DNA/RNA polymerases"/>
    <property type="match status" value="1"/>
</dbReference>
<keyword evidence="2" id="KW-0227">DNA damage</keyword>
<dbReference type="GO" id="GO:0006281">
    <property type="term" value="P:DNA repair"/>
    <property type="evidence" value="ECO:0007669"/>
    <property type="project" value="UniProtKB-UniRule"/>
</dbReference>
<dbReference type="OrthoDB" id="9808813at2"/>
<comment type="caution">
    <text evidence="4">The sequence shown here is derived from an EMBL/GenBank/DDBJ whole genome shotgun (WGS) entry which is preliminary data.</text>
</comment>
<dbReference type="GO" id="GO:0003684">
    <property type="term" value="F:damaged DNA binding"/>
    <property type="evidence" value="ECO:0007669"/>
    <property type="project" value="InterPro"/>
</dbReference>
<dbReference type="GO" id="GO:0003887">
    <property type="term" value="F:DNA-directed DNA polymerase activity"/>
    <property type="evidence" value="ECO:0007669"/>
    <property type="project" value="UniProtKB-UniRule"/>
</dbReference>
<dbReference type="GO" id="GO:0000287">
    <property type="term" value="F:magnesium ion binding"/>
    <property type="evidence" value="ECO:0007669"/>
    <property type="project" value="UniProtKB-UniRule"/>
</dbReference>
<keyword evidence="2" id="KW-0239">DNA-directed DNA polymerase</keyword>
<dbReference type="InterPro" id="IPR043128">
    <property type="entry name" value="Rev_trsase/Diguanyl_cyclase"/>
</dbReference>
<evidence type="ECO:0000313" key="4">
    <source>
        <dbReference type="EMBL" id="RNB54647.1"/>
    </source>
</evidence>
<sequence>MPKANKRIIFLIDMQSFYASIEKAENPALRNQPIVVAGDPQRRSGVVLAACPLAKAYGVVTAEALWQAQQKCRQLVVVRPRMEHYLQVALDITRIFQSFTDQVEPYSIDEQFLDVTGSIHLFGNDPLQLAAEIRQRVWLETGINCRVGIGENKVLAKMACDNFAKKQETGVFWLKREQLADTLWRLPIEKLFGVGSRMKRHFHRMGIYQIGQLAALRPAVLIRHWGVNGEVLWRTAHGMDDSPVSLNEYVTQKGIGHHMTLPRDYHTAKEIKVVLLELCEEVCRRARQKERMGQVLSVGCRGANLAPEEGFGRQMKLAEATNDAMALYEAACCLFDRHWTGGPVRSIGVTLGQLVPDNVVQLNLFTDTPKRRSLAQAMDDIRARFGPDAILRAASALEAGQARERARKIGGHYK</sequence>
<proteinExistence type="inferred from homology"/>
<comment type="similarity">
    <text evidence="1 2">Belongs to the DNA polymerase type-Y family.</text>
</comment>
<dbReference type="RefSeq" id="WP_122905790.1">
    <property type="nucleotide sequence ID" value="NZ_RHHS01000039.1"/>
</dbReference>
<dbReference type="Gene3D" id="3.40.1170.60">
    <property type="match status" value="1"/>
</dbReference>
<reference evidence="4 5" key="1">
    <citation type="submission" date="2018-10" db="EMBL/GenBank/DDBJ databases">
        <title>Phylogenomics of Brevibacillus.</title>
        <authorList>
            <person name="Dunlap C."/>
        </authorList>
    </citation>
    <scope>NUCLEOTIDE SEQUENCE [LARGE SCALE GENOMIC DNA]</scope>
    <source>
        <strain evidence="4 5">DSM 100115</strain>
    </source>
</reference>
<evidence type="ECO:0000313" key="5">
    <source>
        <dbReference type="Proteomes" id="UP000268829"/>
    </source>
</evidence>
<comment type="subunit">
    <text evidence="2">Monomer.</text>
</comment>
<feature type="site" description="Substrate discrimination" evidence="2">
    <location>
        <position position="18"/>
    </location>
</feature>
<feature type="active site" evidence="2">
    <location>
        <position position="110"/>
    </location>
</feature>
<name>A0A3M8AVJ0_9BACL</name>
<dbReference type="InterPro" id="IPR050116">
    <property type="entry name" value="DNA_polymerase-Y"/>
</dbReference>
<organism evidence="4 5">
    <name type="scientific">Brevibacillus gelatini</name>
    <dbReference type="NCBI Taxonomy" id="1655277"/>
    <lineage>
        <taxon>Bacteria</taxon>
        <taxon>Bacillati</taxon>
        <taxon>Bacillota</taxon>
        <taxon>Bacilli</taxon>
        <taxon>Bacillales</taxon>
        <taxon>Paenibacillaceae</taxon>
        <taxon>Brevibacillus</taxon>
    </lineage>
</organism>
<keyword evidence="2" id="KW-0479">Metal-binding</keyword>
<dbReference type="EMBL" id="RHHS01000039">
    <property type="protein sequence ID" value="RNB54647.1"/>
    <property type="molecule type" value="Genomic_DNA"/>
</dbReference>
<dbReference type="PANTHER" id="PTHR11076">
    <property type="entry name" value="DNA REPAIR POLYMERASE UMUC / TRANSFERASE FAMILY MEMBER"/>
    <property type="match status" value="1"/>
</dbReference>
<dbReference type="InterPro" id="IPR036775">
    <property type="entry name" value="DNA_pol_Y-fam_lit_finger_sf"/>
</dbReference>
<dbReference type="InterPro" id="IPR022880">
    <property type="entry name" value="DNApol_IV"/>
</dbReference>
<comment type="subcellular location">
    <subcellularLocation>
        <location evidence="2">Cytoplasm</location>
    </subcellularLocation>
</comment>
<gene>
    <name evidence="2" type="primary">dinB</name>
    <name evidence="4" type="ORF">EDM57_16540</name>
</gene>
<dbReference type="EC" id="2.7.7.7" evidence="2"/>
<dbReference type="GO" id="GO:0005829">
    <property type="term" value="C:cytosol"/>
    <property type="evidence" value="ECO:0007669"/>
    <property type="project" value="TreeGrafter"/>
</dbReference>
<comment type="function">
    <text evidence="2">Poorly processive, error-prone DNA polymerase involved in untargeted mutagenesis. Copies undamaged DNA at stalled replication forks, which arise in vivo from mismatched or misaligned primer ends. These misaligned primers can be extended by PolIV. Exhibits no 3'-5' exonuclease (proofreading) activity. May be involved in translesional synthesis, in conjunction with the beta clamp from PolIII.</text>
</comment>